<accession>A0ACB8CMV2</accession>
<keyword evidence="2" id="KW-1185">Reference proteome</keyword>
<reference evidence="1" key="1">
    <citation type="submission" date="2020-05" db="EMBL/GenBank/DDBJ databases">
        <title>Large-scale comparative analyses of tick genomes elucidate their genetic diversity and vector capacities.</title>
        <authorList>
            <person name="Jia N."/>
            <person name="Wang J."/>
            <person name="Shi W."/>
            <person name="Du L."/>
            <person name="Sun Y."/>
            <person name="Zhan W."/>
            <person name="Jiang J."/>
            <person name="Wang Q."/>
            <person name="Zhang B."/>
            <person name="Ji P."/>
            <person name="Sakyi L.B."/>
            <person name="Cui X."/>
            <person name="Yuan T."/>
            <person name="Jiang B."/>
            <person name="Yang W."/>
            <person name="Lam T.T.-Y."/>
            <person name="Chang Q."/>
            <person name="Ding S."/>
            <person name="Wang X."/>
            <person name="Zhu J."/>
            <person name="Ruan X."/>
            <person name="Zhao L."/>
            <person name="Wei J."/>
            <person name="Que T."/>
            <person name="Du C."/>
            <person name="Cheng J."/>
            <person name="Dai P."/>
            <person name="Han X."/>
            <person name="Huang E."/>
            <person name="Gao Y."/>
            <person name="Liu J."/>
            <person name="Shao H."/>
            <person name="Ye R."/>
            <person name="Li L."/>
            <person name="Wei W."/>
            <person name="Wang X."/>
            <person name="Wang C."/>
            <person name="Yang T."/>
            <person name="Huo Q."/>
            <person name="Li W."/>
            <person name="Guo W."/>
            <person name="Chen H."/>
            <person name="Zhou L."/>
            <person name="Ni X."/>
            <person name="Tian J."/>
            <person name="Zhou Y."/>
            <person name="Sheng Y."/>
            <person name="Liu T."/>
            <person name="Pan Y."/>
            <person name="Xia L."/>
            <person name="Li J."/>
            <person name="Zhao F."/>
            <person name="Cao W."/>
        </authorList>
    </citation>
    <scope>NUCLEOTIDE SEQUENCE</scope>
    <source>
        <strain evidence="1">Dsil-2018</strain>
    </source>
</reference>
<evidence type="ECO:0000313" key="2">
    <source>
        <dbReference type="Proteomes" id="UP000821865"/>
    </source>
</evidence>
<organism evidence="1 2">
    <name type="scientific">Dermacentor silvarum</name>
    <name type="common">Tick</name>
    <dbReference type="NCBI Taxonomy" id="543639"/>
    <lineage>
        <taxon>Eukaryota</taxon>
        <taxon>Metazoa</taxon>
        <taxon>Ecdysozoa</taxon>
        <taxon>Arthropoda</taxon>
        <taxon>Chelicerata</taxon>
        <taxon>Arachnida</taxon>
        <taxon>Acari</taxon>
        <taxon>Parasitiformes</taxon>
        <taxon>Ixodida</taxon>
        <taxon>Ixodoidea</taxon>
        <taxon>Ixodidae</taxon>
        <taxon>Rhipicephalinae</taxon>
        <taxon>Dermacentor</taxon>
    </lineage>
</organism>
<dbReference type="Proteomes" id="UP000821865">
    <property type="component" value="Chromosome 6"/>
</dbReference>
<proteinExistence type="predicted"/>
<dbReference type="EMBL" id="CM023475">
    <property type="protein sequence ID" value="KAH7946184.1"/>
    <property type="molecule type" value="Genomic_DNA"/>
</dbReference>
<gene>
    <name evidence="1" type="ORF">HPB49_021223</name>
</gene>
<comment type="caution">
    <text evidence="1">The sequence shown here is derived from an EMBL/GenBank/DDBJ whole genome shotgun (WGS) entry which is preliminary data.</text>
</comment>
<sequence length="282" mass="32524">MRECVPAHIAIDYLFLVFSAAEYAEVRRVIRRTWAKDARRSSGNRVLFIFGKPNTVKLQSALEFESQQYGDVVQEDFWDTYRNLTSKTVAMLRWATVHCPQARFVVKIDDDTLPNLANFYKAMHGQPEDAIYGELKHGDVPKRSPNHKWYIPYEEFPRNVVPDYITGGMYVIGGHVVDLLYKTTGQVKPFRMEDMFLTGMCAERARVARTHLVGTSIEKLSSLCDYKKSIYGHHVTASEMKDLWYALNHLEYKCLHLPFSVHLCYCRTVDNAAGLEIQNPVF</sequence>
<evidence type="ECO:0000313" key="1">
    <source>
        <dbReference type="EMBL" id="KAH7946184.1"/>
    </source>
</evidence>
<name>A0ACB8CMV2_DERSI</name>
<protein>
    <submittedName>
        <fullName evidence="1">Uncharacterized protein</fullName>
    </submittedName>
</protein>